<dbReference type="GO" id="GO:0016491">
    <property type="term" value="F:oxidoreductase activity"/>
    <property type="evidence" value="ECO:0007669"/>
    <property type="project" value="UniProtKB-KW"/>
</dbReference>
<name>A0A8H7TK24_BIOOC</name>
<dbReference type="CDD" id="cd05251">
    <property type="entry name" value="NmrA_like_SDR_a"/>
    <property type="match status" value="1"/>
</dbReference>
<dbReference type="PANTHER" id="PTHR42748">
    <property type="entry name" value="NITROGEN METABOLITE REPRESSION PROTEIN NMRA FAMILY MEMBER"/>
    <property type="match status" value="1"/>
</dbReference>
<comment type="caution">
    <text evidence="5">The sequence shown here is derived from an EMBL/GenBank/DDBJ whole genome shotgun (WGS) entry which is preliminary data.</text>
</comment>
<dbReference type="PANTHER" id="PTHR42748:SF30">
    <property type="entry name" value="NMRA-LIKE DOMAIN-CONTAINING PROTEIN"/>
    <property type="match status" value="1"/>
</dbReference>
<evidence type="ECO:0000256" key="2">
    <source>
        <dbReference type="ARBA" id="ARBA00022857"/>
    </source>
</evidence>
<dbReference type="InterPro" id="IPR051164">
    <property type="entry name" value="NmrA-like_oxidored"/>
</dbReference>
<dbReference type="InterPro" id="IPR008030">
    <property type="entry name" value="NmrA-like"/>
</dbReference>
<sequence length="256" mass="27596">MTSLLVVGATGQQGGGVISALLGYGRTDLTIKALTRNTSSAAAQSLSRKAVQLCKGDLLDRQSLLNALDGVDAAYLVTDFRGPEDIEGEMKQGKQFVDAAKESGVKHIVFSSVAGADISKPVDHFYTKYRLEEYIKQSGLNWTIVRPVGFMEKYVACEDIGKAVAAALINPTKFSGKVVTVAGEVANVDELQSALEKGEGRKGWGGSGFLAGQMFDWLFYENCQPGSPEETKEIVPDLLSIEAWARKQQVERVIAT</sequence>
<evidence type="ECO:0000313" key="6">
    <source>
        <dbReference type="Proteomes" id="UP000616885"/>
    </source>
</evidence>
<evidence type="ECO:0000256" key="1">
    <source>
        <dbReference type="ARBA" id="ARBA00006328"/>
    </source>
</evidence>
<feature type="domain" description="NmrA-like" evidence="4">
    <location>
        <begin position="4"/>
        <end position="155"/>
    </location>
</feature>
<organism evidence="5 6">
    <name type="scientific">Bionectria ochroleuca</name>
    <name type="common">Gliocladium roseum</name>
    <dbReference type="NCBI Taxonomy" id="29856"/>
    <lineage>
        <taxon>Eukaryota</taxon>
        <taxon>Fungi</taxon>
        <taxon>Dikarya</taxon>
        <taxon>Ascomycota</taxon>
        <taxon>Pezizomycotina</taxon>
        <taxon>Sordariomycetes</taxon>
        <taxon>Hypocreomycetidae</taxon>
        <taxon>Hypocreales</taxon>
        <taxon>Bionectriaceae</taxon>
        <taxon>Clonostachys</taxon>
    </lineage>
</organism>
<keyword evidence="2" id="KW-0521">NADP</keyword>
<dbReference type="Proteomes" id="UP000616885">
    <property type="component" value="Unassembled WGS sequence"/>
</dbReference>
<accession>A0A8H7TK24</accession>
<dbReference type="SUPFAM" id="SSF51735">
    <property type="entry name" value="NAD(P)-binding Rossmann-fold domains"/>
    <property type="match status" value="1"/>
</dbReference>
<dbReference type="AlphaFoldDB" id="A0A8H7TK24"/>
<gene>
    <name evidence="5" type="ORF">IM811_015189</name>
</gene>
<evidence type="ECO:0000256" key="3">
    <source>
        <dbReference type="ARBA" id="ARBA00023002"/>
    </source>
</evidence>
<evidence type="ECO:0000259" key="4">
    <source>
        <dbReference type="Pfam" id="PF05368"/>
    </source>
</evidence>
<reference evidence="5" key="1">
    <citation type="submission" date="2020-10" db="EMBL/GenBank/DDBJ databases">
        <title>High-Quality Genome Resource of Clonostachys rosea strain S41 by Oxford Nanopore Long-Read Sequencing.</title>
        <authorList>
            <person name="Wang H."/>
        </authorList>
    </citation>
    <scope>NUCLEOTIDE SEQUENCE</scope>
    <source>
        <strain evidence="5">S41</strain>
    </source>
</reference>
<evidence type="ECO:0000313" key="5">
    <source>
        <dbReference type="EMBL" id="KAF9750969.1"/>
    </source>
</evidence>
<proteinExistence type="inferred from homology"/>
<dbReference type="Gene3D" id="3.40.50.720">
    <property type="entry name" value="NAD(P)-binding Rossmann-like Domain"/>
    <property type="match status" value="1"/>
</dbReference>
<comment type="similarity">
    <text evidence="1">Belongs to the NmrA-type oxidoreductase family.</text>
</comment>
<keyword evidence="3" id="KW-0560">Oxidoreductase</keyword>
<dbReference type="GO" id="GO:0005634">
    <property type="term" value="C:nucleus"/>
    <property type="evidence" value="ECO:0007669"/>
    <property type="project" value="TreeGrafter"/>
</dbReference>
<dbReference type="Pfam" id="PF05368">
    <property type="entry name" value="NmrA"/>
    <property type="match status" value="1"/>
</dbReference>
<dbReference type="EMBL" id="JADCTT010000006">
    <property type="protein sequence ID" value="KAF9750969.1"/>
    <property type="molecule type" value="Genomic_DNA"/>
</dbReference>
<dbReference type="InterPro" id="IPR036291">
    <property type="entry name" value="NAD(P)-bd_dom_sf"/>
</dbReference>
<protein>
    <recommendedName>
        <fullName evidence="4">NmrA-like domain-containing protein</fullName>
    </recommendedName>
</protein>